<feature type="region of interest" description="Disordered" evidence="2">
    <location>
        <begin position="888"/>
        <end position="913"/>
    </location>
</feature>
<feature type="region of interest" description="Disordered" evidence="2">
    <location>
        <begin position="519"/>
        <end position="557"/>
    </location>
</feature>
<dbReference type="InParanoid" id="A0A4W3H0B7"/>
<dbReference type="STRING" id="7868.ENSCMIP00000008760"/>
<evidence type="ECO:0000256" key="2">
    <source>
        <dbReference type="SAM" id="MobiDB-lite"/>
    </source>
</evidence>
<feature type="region of interest" description="Disordered" evidence="2">
    <location>
        <begin position="796"/>
        <end position="872"/>
    </location>
</feature>
<reference evidence="5" key="1">
    <citation type="journal article" date="2006" name="Science">
        <title>Ancient noncoding elements conserved in the human genome.</title>
        <authorList>
            <person name="Venkatesh B."/>
            <person name="Kirkness E.F."/>
            <person name="Loh Y.H."/>
            <person name="Halpern A.L."/>
            <person name="Lee A.P."/>
            <person name="Johnson J."/>
            <person name="Dandona N."/>
            <person name="Viswanathan L.D."/>
            <person name="Tay A."/>
            <person name="Venter J.C."/>
            <person name="Strausberg R.L."/>
            <person name="Brenner S."/>
        </authorList>
    </citation>
    <scope>NUCLEOTIDE SEQUENCE [LARGE SCALE GENOMIC DNA]</scope>
</reference>
<feature type="region of interest" description="Disordered" evidence="2">
    <location>
        <begin position="209"/>
        <end position="234"/>
    </location>
</feature>
<dbReference type="PANTHER" id="PTHR22736">
    <property type="entry name" value="COILED-COIL DOMAIN-CONTAINING PROTEIN 66"/>
    <property type="match status" value="1"/>
</dbReference>
<reference evidence="4" key="5">
    <citation type="submission" date="2025-09" db="UniProtKB">
        <authorList>
            <consortium name="Ensembl"/>
        </authorList>
    </citation>
    <scope>IDENTIFICATION</scope>
</reference>
<reference evidence="5" key="2">
    <citation type="journal article" date="2007" name="PLoS Biol.">
        <title>Survey sequencing and comparative analysis of the elephant shark (Callorhinchus milii) genome.</title>
        <authorList>
            <person name="Venkatesh B."/>
            <person name="Kirkness E.F."/>
            <person name="Loh Y.H."/>
            <person name="Halpern A.L."/>
            <person name="Lee A.P."/>
            <person name="Johnson J."/>
            <person name="Dandona N."/>
            <person name="Viswanathan L.D."/>
            <person name="Tay A."/>
            <person name="Venter J.C."/>
            <person name="Strausberg R.L."/>
            <person name="Brenner S."/>
        </authorList>
    </citation>
    <scope>NUCLEOTIDE SEQUENCE [LARGE SCALE GENOMIC DNA]</scope>
</reference>
<reference evidence="5" key="3">
    <citation type="journal article" date="2014" name="Nature">
        <title>Elephant shark genome provides unique insights into gnathostome evolution.</title>
        <authorList>
            <consortium name="International Elephant Shark Genome Sequencing Consortium"/>
            <person name="Venkatesh B."/>
            <person name="Lee A.P."/>
            <person name="Ravi V."/>
            <person name="Maurya A.K."/>
            <person name="Lian M.M."/>
            <person name="Swann J.B."/>
            <person name="Ohta Y."/>
            <person name="Flajnik M.F."/>
            <person name="Sutoh Y."/>
            <person name="Kasahara M."/>
            <person name="Hoon S."/>
            <person name="Gangu V."/>
            <person name="Roy S.W."/>
            <person name="Irimia M."/>
            <person name="Korzh V."/>
            <person name="Kondrychyn I."/>
            <person name="Lim Z.W."/>
            <person name="Tay B.H."/>
            <person name="Tohari S."/>
            <person name="Kong K.W."/>
            <person name="Ho S."/>
            <person name="Lorente-Galdos B."/>
            <person name="Quilez J."/>
            <person name="Marques-Bonet T."/>
            <person name="Raney B.J."/>
            <person name="Ingham P.W."/>
            <person name="Tay A."/>
            <person name="Hillier L.W."/>
            <person name="Minx P."/>
            <person name="Boehm T."/>
            <person name="Wilson R.K."/>
            <person name="Brenner S."/>
            <person name="Warren W.C."/>
        </authorList>
    </citation>
    <scope>NUCLEOTIDE SEQUENCE [LARGE SCALE GENOMIC DNA]</scope>
</reference>
<dbReference type="InterPro" id="IPR039183">
    <property type="entry name" value="CCD66"/>
</dbReference>
<dbReference type="GO" id="GO:0005929">
    <property type="term" value="C:cilium"/>
    <property type="evidence" value="ECO:0007669"/>
    <property type="project" value="TreeGrafter"/>
</dbReference>
<dbReference type="GO" id="GO:0005874">
    <property type="term" value="C:microtubule"/>
    <property type="evidence" value="ECO:0007669"/>
    <property type="project" value="TreeGrafter"/>
</dbReference>
<reference evidence="4" key="4">
    <citation type="submission" date="2025-08" db="UniProtKB">
        <authorList>
            <consortium name="Ensembl"/>
        </authorList>
    </citation>
    <scope>IDENTIFICATION</scope>
</reference>
<gene>
    <name evidence="4" type="primary">ccdc66</name>
</gene>
<evidence type="ECO:0000256" key="1">
    <source>
        <dbReference type="SAM" id="Coils"/>
    </source>
</evidence>
<dbReference type="AlphaFoldDB" id="A0A4W3H0B7"/>
<protein>
    <submittedName>
        <fullName evidence="4">Coiled-coil domain containing 66</fullName>
    </submittedName>
</protein>
<dbReference type="GO" id="GO:0060271">
    <property type="term" value="P:cilium assembly"/>
    <property type="evidence" value="ECO:0007669"/>
    <property type="project" value="TreeGrafter"/>
</dbReference>
<keyword evidence="5" id="KW-1185">Reference proteome</keyword>
<organism evidence="4 5">
    <name type="scientific">Callorhinchus milii</name>
    <name type="common">Ghost shark</name>
    <dbReference type="NCBI Taxonomy" id="7868"/>
    <lineage>
        <taxon>Eukaryota</taxon>
        <taxon>Metazoa</taxon>
        <taxon>Chordata</taxon>
        <taxon>Craniata</taxon>
        <taxon>Vertebrata</taxon>
        <taxon>Chondrichthyes</taxon>
        <taxon>Holocephali</taxon>
        <taxon>Chimaeriformes</taxon>
        <taxon>Callorhinchidae</taxon>
        <taxon>Callorhinchus</taxon>
    </lineage>
</organism>
<feature type="compositionally biased region" description="Low complexity" evidence="2">
    <location>
        <begin position="122"/>
        <end position="138"/>
    </location>
</feature>
<feature type="coiled-coil region" evidence="1">
    <location>
        <begin position="384"/>
        <end position="422"/>
    </location>
</feature>
<evidence type="ECO:0000313" key="5">
    <source>
        <dbReference type="Proteomes" id="UP000314986"/>
    </source>
</evidence>
<name>A0A4W3H0B7_CALMI</name>
<sequence>MSSSFLFCRDGLKLETQVLNGKARILLAPCDDLEKDTKKVKNKRRTRTQLLRTKQAIQELAPTNESYSRTEKTALKPAINLTAAVPENSANKELITAKNTPANSTNHGEAVLNTGQSGNNLQKPKTTVKKVPTSKQPPRNQKILSEDVRKNLLCLTQEQLQQILSSITHVKGNSNQNQEEVKEKEVEEKGVEGVVVTEAVTGPDCKAAQLNSSSQQPEGANECGVGGKNTNPDKSTCKQGEYGLFTCLGERENGKELLEAKKIQWKKELDEQVAYKKQFQKSLAPEALVEWNPWGSPGVGTPMSVNTGKVLRDGEAKVTSAVPSSSGPSSNGRVINIGEHVLNAPMPSEAHSGQSSHFSSPDVPAAIRSVFVLGEAVPTEDLFNAVKREQQQKWLQELDKQREELKARKIQEKLKYAETEDHSRWAMHFDSFQKKSDLHFPVTVNAIGGTVEKPLGSYQQNALSEWQQPSVHCVPPPNHLNTVGTDVHTETHPTATVQKASFLRSMTALLDPAQLDERELRRQKQQEHQKAIAVQVEERRRHKQLQEDKKRQEDEKEELRLVLERNKLQQQYEEEKKLLREKEKQTTRKTNQLYEVIQRAQEMAQREKQEHRMKELARKGHDISNLQKNIEGCVCQSPGPCNALSFAYDEVNEDLGQMSGIEDSNTTKQCVQKEHCNPAEKVIYIRQVLDHNLVCYTPDISAEYKMASNENRMKKEQKPIEKVVVAGKENVLKQTSGGKCTARVEGKEKLSTRPEWNSSKTNKKYIPASKRYPVELQEEREVSKMRRQAELLHLLEKNAPEHRTHKQQCSAEALPEKPSSPETPALQAKVAAKVSFQAEEKLVRPSQRKEKNEPRSKSNRIVPPGKDYRCDSPPVPAVKNKLLQMEPKQVNDPTNPAHNVNVDPDIKRPPSSKFVPYVRTDEVYHLDPDAPMSRPSTNDPQYRHCKVTDDSQIHSSTAGHEKDPLLNPDLVRNRERQQAILKGLSELRQGLMQKRKELETSLTPIVLHQDIPSQHI</sequence>
<dbReference type="OMA" id="MKSNLVC"/>
<feature type="compositionally biased region" description="Polar residues" evidence="2">
    <location>
        <begin position="209"/>
        <end position="218"/>
    </location>
</feature>
<dbReference type="Pfam" id="PF15236">
    <property type="entry name" value="CCDC66"/>
    <property type="match status" value="1"/>
</dbReference>
<feature type="compositionally biased region" description="Polar residues" evidence="2">
    <location>
        <begin position="98"/>
        <end position="121"/>
    </location>
</feature>
<dbReference type="Ensembl" id="ENSCMIT00000009005.1">
    <property type="protein sequence ID" value="ENSCMIP00000008760.1"/>
    <property type="gene ID" value="ENSCMIG00000004690.1"/>
</dbReference>
<proteinExistence type="predicted"/>
<feature type="region of interest" description="Disordered" evidence="2">
    <location>
        <begin position="98"/>
        <end position="142"/>
    </location>
</feature>
<dbReference type="GeneTree" id="ENSGT00390000012411"/>
<dbReference type="Proteomes" id="UP000314986">
    <property type="component" value="Unassembled WGS sequence"/>
</dbReference>
<dbReference type="InterPro" id="IPR040467">
    <property type="entry name" value="CCDC66_dom"/>
</dbReference>
<feature type="compositionally biased region" description="Basic and acidic residues" evidence="2">
    <location>
        <begin position="838"/>
        <end position="856"/>
    </location>
</feature>
<keyword evidence="1" id="KW-0175">Coiled coil</keyword>
<evidence type="ECO:0000313" key="4">
    <source>
        <dbReference type="Ensembl" id="ENSCMIP00000008760.1"/>
    </source>
</evidence>
<accession>A0A4W3H0B7</accession>
<dbReference type="PANTHER" id="PTHR22736:SF2">
    <property type="entry name" value="COILED-COIL DOMAIN-CONTAINING PROTEIN 66"/>
    <property type="match status" value="1"/>
</dbReference>
<dbReference type="GO" id="GO:0008017">
    <property type="term" value="F:microtubule binding"/>
    <property type="evidence" value="ECO:0007669"/>
    <property type="project" value="TreeGrafter"/>
</dbReference>
<feature type="domain" description="CCDC66" evidence="3">
    <location>
        <begin position="491"/>
        <end position="625"/>
    </location>
</feature>
<evidence type="ECO:0000259" key="3">
    <source>
        <dbReference type="Pfam" id="PF15236"/>
    </source>
</evidence>